<evidence type="ECO:0000313" key="2">
    <source>
        <dbReference type="Proteomes" id="UP001607303"/>
    </source>
</evidence>
<organism evidence="1 2">
    <name type="scientific">Vespula maculifrons</name>
    <name type="common">Eastern yellow jacket</name>
    <name type="synonym">Wasp</name>
    <dbReference type="NCBI Taxonomy" id="7453"/>
    <lineage>
        <taxon>Eukaryota</taxon>
        <taxon>Metazoa</taxon>
        <taxon>Ecdysozoa</taxon>
        <taxon>Arthropoda</taxon>
        <taxon>Hexapoda</taxon>
        <taxon>Insecta</taxon>
        <taxon>Pterygota</taxon>
        <taxon>Neoptera</taxon>
        <taxon>Endopterygota</taxon>
        <taxon>Hymenoptera</taxon>
        <taxon>Apocrita</taxon>
        <taxon>Aculeata</taxon>
        <taxon>Vespoidea</taxon>
        <taxon>Vespidae</taxon>
        <taxon>Vespinae</taxon>
        <taxon>Vespula</taxon>
    </lineage>
</organism>
<name>A0ABD2CIZ4_VESMC</name>
<accession>A0ABD2CIZ4</accession>
<comment type="caution">
    <text evidence="1">The sequence shown here is derived from an EMBL/GenBank/DDBJ whole genome shotgun (WGS) entry which is preliminary data.</text>
</comment>
<sequence length="211" mass="24741">MTLTVTSLVVLWYSARVHRNFRGCRSSKLNCEVGILGCEKEQQRRSFDRLLQFLVQLCFGLRRGNLEKFRINLKSGDTRLRERKTKTVLRPTFIVPFSFVRWTPTSELRNFRGCHPYELKCEVGILGFEGRQQSRFPVQLCFGLRPVNLEIFTDAIRASINEQLKCDVGLRFELRRVDLEIFTLSRDFDNLSPRVDLEIFTLPEDFENLSP</sequence>
<protein>
    <submittedName>
        <fullName evidence="1">Uncharacterized protein</fullName>
    </submittedName>
</protein>
<evidence type="ECO:0000313" key="1">
    <source>
        <dbReference type="EMBL" id="KAL2744814.1"/>
    </source>
</evidence>
<keyword evidence="2" id="KW-1185">Reference proteome</keyword>
<dbReference type="Proteomes" id="UP001607303">
    <property type="component" value="Unassembled WGS sequence"/>
</dbReference>
<dbReference type="EMBL" id="JAYRBN010000050">
    <property type="protein sequence ID" value="KAL2744814.1"/>
    <property type="molecule type" value="Genomic_DNA"/>
</dbReference>
<proteinExistence type="predicted"/>
<dbReference type="AlphaFoldDB" id="A0ABD2CIZ4"/>
<gene>
    <name evidence="1" type="ORF">V1477_007356</name>
</gene>
<reference evidence="1 2" key="1">
    <citation type="journal article" date="2024" name="Ann. Entomol. Soc. Am.">
        <title>Genomic analyses of the southern and eastern yellowjacket wasps (Hymenoptera: Vespidae) reveal evolutionary signatures of social life.</title>
        <authorList>
            <person name="Catto M.A."/>
            <person name="Caine P.B."/>
            <person name="Orr S.E."/>
            <person name="Hunt B.G."/>
            <person name="Goodisman M.A.D."/>
        </authorList>
    </citation>
    <scope>NUCLEOTIDE SEQUENCE [LARGE SCALE GENOMIC DNA]</scope>
    <source>
        <strain evidence="1">232</strain>
        <tissue evidence="1">Head and thorax</tissue>
    </source>
</reference>